<comment type="caution">
    <text evidence="1">The sequence shown here is derived from an EMBL/GenBank/DDBJ whole genome shotgun (WGS) entry which is preliminary data.</text>
</comment>
<protein>
    <submittedName>
        <fullName evidence="1">Prophage Lp1 protein 23</fullName>
    </submittedName>
</protein>
<evidence type="ECO:0000313" key="2">
    <source>
        <dbReference type="Proteomes" id="UP000050511"/>
    </source>
</evidence>
<name>A0A837P8C8_LACPN</name>
<dbReference type="Proteomes" id="UP000050511">
    <property type="component" value="Unassembled WGS sequence"/>
</dbReference>
<evidence type="ECO:0000313" key="1">
    <source>
        <dbReference type="EMBL" id="KPN43865.1"/>
    </source>
</evidence>
<dbReference type="RefSeq" id="WP_022638171.1">
    <property type="nucleotide sequence ID" value="NZ_AUTE01000010.1"/>
</dbReference>
<proteinExistence type="predicted"/>
<dbReference type="AlphaFoldDB" id="A0A837P8C8"/>
<organism evidence="1 2">
    <name type="scientific">Lactiplantibacillus plantarum WJL</name>
    <dbReference type="NCBI Taxonomy" id="1350466"/>
    <lineage>
        <taxon>Bacteria</taxon>
        <taxon>Bacillati</taxon>
        <taxon>Bacillota</taxon>
        <taxon>Bacilli</taxon>
        <taxon>Lactobacillales</taxon>
        <taxon>Lactobacillaceae</taxon>
        <taxon>Lactiplantibacillus</taxon>
    </lineage>
</organism>
<gene>
    <name evidence="1" type="ORF">WJL_0938</name>
</gene>
<reference evidence="1 2" key="1">
    <citation type="submission" date="2015-10" db="EMBL/GenBank/DDBJ databases">
        <title>Resequencing of Lactobacillus plantarum WJL strain genome.</title>
        <authorList>
            <person name="Martino M.E."/>
        </authorList>
    </citation>
    <scope>NUCLEOTIDE SEQUENCE [LARGE SCALE GENOMIC DNA]</scope>
    <source>
        <strain evidence="1 2">WJL</strain>
    </source>
</reference>
<sequence length="177" mass="20330">MTETQVLVINADRPDIDQPLAMGPEPEMFKLTQHNYKSGEWPFPVRLVKPGTKPWDDAIYLASMKQDPKQGEREDIKAIRQAHKHGKHSLRQIAESTAIEFKRVKDLVHKCSLPLNNGYWRAEKYNNPDEVIAYQTLSRLCKKIDAPEFSIRQASMSNGVVNGYYISWVPGLKNKHD</sequence>
<accession>A0A837P8C8</accession>
<dbReference type="EMBL" id="LKLZ01000003">
    <property type="protein sequence ID" value="KPN43865.1"/>
    <property type="molecule type" value="Genomic_DNA"/>
</dbReference>